<dbReference type="OrthoDB" id="9792542at2"/>
<dbReference type="EMBL" id="CP015405">
    <property type="protein sequence ID" value="ANU75791.1"/>
    <property type="molecule type" value="Genomic_DNA"/>
</dbReference>
<dbReference type="KEGG" id="byl:A4V09_08440"/>
<dbReference type="RefSeq" id="WP_065541974.1">
    <property type="nucleotide sequence ID" value="NZ_CP015405.2"/>
</dbReference>
<accession>A0A1C7I853</accession>
<dbReference type="Gene3D" id="2.30.110.10">
    <property type="entry name" value="Electron Transport, Fmn-binding Protein, Chain A"/>
    <property type="match status" value="1"/>
</dbReference>
<evidence type="ECO:0000313" key="2">
    <source>
        <dbReference type="EMBL" id="ANU75791.1"/>
    </source>
</evidence>
<dbReference type="InterPro" id="IPR011576">
    <property type="entry name" value="Pyridox_Oxase_N"/>
</dbReference>
<keyword evidence="3" id="KW-1185">Reference proteome</keyword>
<dbReference type="SUPFAM" id="SSF50475">
    <property type="entry name" value="FMN-binding split barrel"/>
    <property type="match status" value="1"/>
</dbReference>
<evidence type="ECO:0000259" key="1">
    <source>
        <dbReference type="Pfam" id="PF01243"/>
    </source>
</evidence>
<evidence type="ECO:0000313" key="3">
    <source>
        <dbReference type="Proteomes" id="UP000092574"/>
    </source>
</evidence>
<dbReference type="InterPro" id="IPR012349">
    <property type="entry name" value="Split_barrel_FMN-bd"/>
</dbReference>
<dbReference type="Pfam" id="PF01243">
    <property type="entry name" value="PNPOx_N"/>
    <property type="match status" value="1"/>
</dbReference>
<gene>
    <name evidence="2" type="ORF">A4V09_08440</name>
</gene>
<reference evidence="2" key="1">
    <citation type="submission" date="2017-04" db="EMBL/GenBank/DDBJ databases">
        <title>Complete Genome Sequences of Twelve Strains of a Stable Defined Moderately Diverse Mouse Microbiota 2 (sDMDMm2).</title>
        <authorList>
            <person name="Uchimura Y."/>
            <person name="Wyss M."/>
            <person name="Brugiroux S."/>
            <person name="Limenitakis J.P."/>
            <person name="Stecher B."/>
            <person name="McCoy K.D."/>
            <person name="Macpherson A.J."/>
        </authorList>
    </citation>
    <scope>NUCLEOTIDE SEQUENCE</scope>
    <source>
        <strain evidence="2">YL58</strain>
    </source>
</reference>
<organism evidence="2 3">
    <name type="scientific">Blautia pseudococcoides</name>
    <dbReference type="NCBI Taxonomy" id="1796616"/>
    <lineage>
        <taxon>Bacteria</taxon>
        <taxon>Bacillati</taxon>
        <taxon>Bacillota</taxon>
        <taxon>Clostridia</taxon>
        <taxon>Lachnospirales</taxon>
        <taxon>Lachnospiraceae</taxon>
        <taxon>Blautia</taxon>
    </lineage>
</organism>
<proteinExistence type="predicted"/>
<name>A0A1C7I853_9FIRM</name>
<dbReference type="AlphaFoldDB" id="A0A1C7I853"/>
<feature type="domain" description="Pyridoxamine 5'-phosphate oxidase N-terminal" evidence="1">
    <location>
        <begin position="2"/>
        <end position="85"/>
    </location>
</feature>
<dbReference type="Proteomes" id="UP000092574">
    <property type="component" value="Chromosome"/>
</dbReference>
<protein>
    <submittedName>
        <fullName evidence="2">NimC/NimA family protein</fullName>
    </submittedName>
</protein>
<sequence length="130" mass="14719">MQEIYDFLKKCGTYFLATTEGSQPRVRPFGTVDIFEGRLYIQTGKVKDVSKQMQSNPQIEICACDGGHWLRITAAAVLDDRVEAQKHMLDGYPDLQSMYKPGDGNTQVFYLKDAVATFASFTDEPRVIHF</sequence>